<feature type="chain" id="PRO_5012529065" description="Spore coat protein U domain-containing protein" evidence="1">
    <location>
        <begin position="22"/>
        <end position="183"/>
    </location>
</feature>
<dbReference type="EMBL" id="FWWU01000003">
    <property type="protein sequence ID" value="SMB79245.1"/>
    <property type="molecule type" value="Genomic_DNA"/>
</dbReference>
<evidence type="ECO:0000313" key="3">
    <source>
        <dbReference type="Proteomes" id="UP000192582"/>
    </source>
</evidence>
<dbReference type="STRING" id="695939.SAMN00790413_05851"/>
<evidence type="ECO:0008006" key="4">
    <source>
        <dbReference type="Google" id="ProtNLM"/>
    </source>
</evidence>
<reference evidence="2 3" key="1">
    <citation type="submission" date="2017-04" db="EMBL/GenBank/DDBJ databases">
        <authorList>
            <person name="Afonso C.L."/>
            <person name="Miller P.J."/>
            <person name="Scott M.A."/>
            <person name="Spackman E."/>
            <person name="Goraichik I."/>
            <person name="Dimitrov K.M."/>
            <person name="Suarez D.L."/>
            <person name="Swayne D.E."/>
        </authorList>
    </citation>
    <scope>NUCLEOTIDE SEQUENCE [LARGE SCALE GENOMIC DNA]</scope>
    <source>
        <strain evidence="2 3">KR-140</strain>
    </source>
</reference>
<evidence type="ECO:0000256" key="1">
    <source>
        <dbReference type="SAM" id="SignalP"/>
    </source>
</evidence>
<dbReference type="Proteomes" id="UP000192582">
    <property type="component" value="Unassembled WGS sequence"/>
</dbReference>
<name>A0A1W1UDS8_9DEIO</name>
<dbReference type="AlphaFoldDB" id="A0A1W1UDS8"/>
<evidence type="ECO:0000313" key="2">
    <source>
        <dbReference type="EMBL" id="SMB79245.1"/>
    </source>
</evidence>
<gene>
    <name evidence="2" type="ORF">SAMN00790413_05851</name>
</gene>
<accession>A0A1W1UDS8</accession>
<sequence>MNLLKISLLLFSLSAVSSASAGTGTFDPSTSVAVSTSETFTVGATLGHACSLSKAADVDLGTVYWTGTGTTAGSTSFTLQCNLTGGVARDTRVSMAVLDPRDPQDSGARLALNKTDNETKAFDVNVMGSPMKGSDRRIFAFDNTSTAAQTFTIAITLPAANVDVNKPAGVYVYPIVVKVDFPL</sequence>
<feature type="signal peptide" evidence="1">
    <location>
        <begin position="1"/>
        <end position="21"/>
    </location>
</feature>
<keyword evidence="1" id="KW-0732">Signal</keyword>
<keyword evidence="3" id="KW-1185">Reference proteome</keyword>
<protein>
    <recommendedName>
        <fullName evidence="4">Spore coat protein U domain-containing protein</fullName>
    </recommendedName>
</protein>
<dbReference type="RefSeq" id="WP_084045465.1">
    <property type="nucleotide sequence ID" value="NZ_FWWU01000003.1"/>
</dbReference>
<proteinExistence type="predicted"/>
<organism evidence="2 3">
    <name type="scientific">Deinococcus hopiensis KR-140</name>
    <dbReference type="NCBI Taxonomy" id="695939"/>
    <lineage>
        <taxon>Bacteria</taxon>
        <taxon>Thermotogati</taxon>
        <taxon>Deinococcota</taxon>
        <taxon>Deinococci</taxon>
        <taxon>Deinococcales</taxon>
        <taxon>Deinococcaceae</taxon>
        <taxon>Deinococcus</taxon>
    </lineage>
</organism>